<dbReference type="CDD" id="cd04938">
    <property type="entry name" value="TGS_Obg"/>
    <property type="match status" value="1"/>
</dbReference>
<dbReference type="InterPro" id="IPR027417">
    <property type="entry name" value="P-loop_NTPase"/>
</dbReference>
<dbReference type="AlphaFoldDB" id="A0A9W9X0L5"/>
<organism evidence="3 4">
    <name type="scientific">Penicillium desertorum</name>
    <dbReference type="NCBI Taxonomy" id="1303715"/>
    <lineage>
        <taxon>Eukaryota</taxon>
        <taxon>Fungi</taxon>
        <taxon>Dikarya</taxon>
        <taxon>Ascomycota</taxon>
        <taxon>Pezizomycotina</taxon>
        <taxon>Eurotiomycetes</taxon>
        <taxon>Eurotiomycetidae</taxon>
        <taxon>Eurotiales</taxon>
        <taxon>Aspergillaceae</taxon>
        <taxon>Penicillium</taxon>
    </lineage>
</organism>
<dbReference type="OrthoDB" id="545683at2759"/>
<dbReference type="EMBL" id="JAPWDO010000003">
    <property type="protein sequence ID" value="KAJ5480264.1"/>
    <property type="molecule type" value="Genomic_DNA"/>
</dbReference>
<evidence type="ECO:0000313" key="4">
    <source>
        <dbReference type="Proteomes" id="UP001147760"/>
    </source>
</evidence>
<keyword evidence="1" id="KW-0547">Nucleotide-binding</keyword>
<dbReference type="PROSITE" id="PS51710">
    <property type="entry name" value="G_OBG"/>
    <property type="match status" value="1"/>
</dbReference>
<dbReference type="Gene3D" id="3.40.50.300">
    <property type="entry name" value="P-loop containing nucleotide triphosphate hydrolases"/>
    <property type="match status" value="1"/>
</dbReference>
<dbReference type="GO" id="GO:0005525">
    <property type="term" value="F:GTP binding"/>
    <property type="evidence" value="ECO:0007669"/>
    <property type="project" value="InterPro"/>
</dbReference>
<evidence type="ECO:0000256" key="1">
    <source>
        <dbReference type="ARBA" id="ARBA00022741"/>
    </source>
</evidence>
<feature type="domain" description="OBG-type G" evidence="2">
    <location>
        <begin position="5"/>
        <end position="311"/>
    </location>
</feature>
<dbReference type="FunFam" id="3.10.20.30:FF:000030">
    <property type="entry name" value="P-loop containing nucleoside triphosphate hydrolase protein"/>
    <property type="match status" value="1"/>
</dbReference>
<dbReference type="PANTHER" id="PTHR23305:SF1">
    <property type="entry name" value="OBG-TYPE G DOMAIN-CONTAINING PROTEIN"/>
    <property type="match status" value="1"/>
</dbReference>
<dbReference type="PANTHER" id="PTHR23305">
    <property type="entry name" value="OBG GTPASE FAMILY"/>
    <property type="match status" value="1"/>
</dbReference>
<dbReference type="InterPro" id="IPR013646">
    <property type="entry name" value="YGR210-like_G4"/>
</dbReference>
<reference evidence="3" key="2">
    <citation type="journal article" date="2023" name="IMA Fungus">
        <title>Comparative genomic study of the Penicillium genus elucidates a diverse pangenome and 15 lateral gene transfer events.</title>
        <authorList>
            <person name="Petersen C."/>
            <person name="Sorensen T."/>
            <person name="Nielsen M.R."/>
            <person name="Sondergaard T.E."/>
            <person name="Sorensen J.L."/>
            <person name="Fitzpatrick D.A."/>
            <person name="Frisvad J.C."/>
            <person name="Nielsen K.L."/>
        </authorList>
    </citation>
    <scope>NUCLEOTIDE SEQUENCE</scope>
    <source>
        <strain evidence="3">IBT 17660</strain>
    </source>
</reference>
<keyword evidence="4" id="KW-1185">Reference proteome</keyword>
<dbReference type="Proteomes" id="UP001147760">
    <property type="component" value="Unassembled WGS sequence"/>
</dbReference>
<protein>
    <recommendedName>
        <fullName evidence="2">OBG-type G domain-containing protein</fullName>
    </recommendedName>
</protein>
<accession>A0A9W9X0L5</accession>
<proteinExistence type="predicted"/>
<dbReference type="InterPro" id="IPR012675">
    <property type="entry name" value="Beta-grasp_dom_sf"/>
</dbReference>
<gene>
    <name evidence="3" type="ORF">N7530_005773</name>
</gene>
<dbReference type="SUPFAM" id="SSF52540">
    <property type="entry name" value="P-loop containing nucleoside triphosphate hydrolases"/>
    <property type="match status" value="1"/>
</dbReference>
<dbReference type="Gene3D" id="1.10.8.470">
    <property type="match status" value="1"/>
</dbReference>
<name>A0A9W9X0L5_9EURO</name>
<dbReference type="Gene3D" id="3.10.20.30">
    <property type="match status" value="1"/>
</dbReference>
<dbReference type="GO" id="GO:0016887">
    <property type="term" value="F:ATP hydrolysis activity"/>
    <property type="evidence" value="ECO:0007669"/>
    <property type="project" value="TreeGrafter"/>
</dbReference>
<dbReference type="CDD" id="cd01899">
    <property type="entry name" value="Ygr210"/>
    <property type="match status" value="1"/>
</dbReference>
<sequence length="451" mass="49553">MPRDPLIGLVGKPSSGKSTTLNSLTDATSKVGKWTGRQKLPLIAQAVLTPDSFTTIDPQRAIGYLQIECPCQRYNVSDRCQPNYGGCYEGRRSVPIELLDVAGLVPGAHQGRGLGNKFLDDLRHADALIHVVDVSGTTDAEGKATRGYDPSVDIEWLRSEIVRWVLGNLMERWYGFYKEEASSIESVNSCNALYNDTGLTLTTEANPIDTLQKQFAGYGSTHATVARFMDKLALKEPLEDWSNETVELVVNAFIDEKFPTVFALNKIDHPDADKNISKIAKMQDPKSIVLCSAISEVFLRKLAKQDYIKYVEGSEFIDTREDLIEMGDPDGGGLKEMDEKLKTRVENMKDMVLYRFGSTGVVQCLSRAAELLGLVPVFPVRNVATFNSGTGTAVFRDCVLVNKNSTVGDVARKVMGDVPINYVEGVGGTRVSEDDIVAVGKHDILSFKVGR</sequence>
<dbReference type="Pfam" id="PF01926">
    <property type="entry name" value="MMR_HSR1"/>
    <property type="match status" value="1"/>
</dbReference>
<evidence type="ECO:0000313" key="3">
    <source>
        <dbReference type="EMBL" id="KAJ5480264.1"/>
    </source>
</evidence>
<dbReference type="InterPro" id="IPR031167">
    <property type="entry name" value="G_OBG"/>
</dbReference>
<dbReference type="Pfam" id="PF08438">
    <property type="entry name" value="YGR210-like_G4"/>
    <property type="match status" value="1"/>
</dbReference>
<comment type="caution">
    <text evidence="3">The sequence shown here is derived from an EMBL/GenBank/DDBJ whole genome shotgun (WGS) entry which is preliminary data.</text>
</comment>
<evidence type="ECO:0000259" key="2">
    <source>
        <dbReference type="PROSITE" id="PS51710"/>
    </source>
</evidence>
<dbReference type="GO" id="GO:0005737">
    <property type="term" value="C:cytoplasm"/>
    <property type="evidence" value="ECO:0007669"/>
    <property type="project" value="TreeGrafter"/>
</dbReference>
<reference evidence="3" key="1">
    <citation type="submission" date="2022-12" db="EMBL/GenBank/DDBJ databases">
        <authorList>
            <person name="Petersen C."/>
        </authorList>
    </citation>
    <scope>NUCLEOTIDE SEQUENCE</scope>
    <source>
        <strain evidence="3">IBT 17660</strain>
    </source>
</reference>
<dbReference type="InterPro" id="IPR006073">
    <property type="entry name" value="GTP-bd"/>
</dbReference>